<reference evidence="1 2" key="1">
    <citation type="submission" date="2024-05" db="EMBL/GenBank/DDBJ databases">
        <title>Genome sequencing and assembly of Indian major carp, Cirrhinus mrigala (Hamilton, 1822).</title>
        <authorList>
            <person name="Mohindra V."/>
            <person name="Chowdhury L.M."/>
            <person name="Lal K."/>
            <person name="Jena J.K."/>
        </authorList>
    </citation>
    <scope>NUCLEOTIDE SEQUENCE [LARGE SCALE GENOMIC DNA]</scope>
    <source>
        <strain evidence="1">CM1030</strain>
        <tissue evidence="1">Blood</tissue>
    </source>
</reference>
<dbReference type="AlphaFoldDB" id="A0ABD0PLW8"/>
<gene>
    <name evidence="1" type="ORF">M9458_030241</name>
</gene>
<dbReference type="EMBL" id="JAMKFB020000015">
    <property type="protein sequence ID" value="KAL0174273.1"/>
    <property type="molecule type" value="Genomic_DNA"/>
</dbReference>
<keyword evidence="2" id="KW-1185">Reference proteome</keyword>
<proteinExistence type="predicted"/>
<sequence length="51" mass="6063">ANKLELRKPPEDVSVVRRTEFYFAQARWCLTEEDGQLGIAELELQRFMYSK</sequence>
<accession>A0ABD0PLW8</accession>
<protein>
    <submittedName>
        <fullName evidence="1">Uncharacterized protein</fullName>
    </submittedName>
</protein>
<feature type="non-terminal residue" evidence="1">
    <location>
        <position position="51"/>
    </location>
</feature>
<dbReference type="Pfam" id="PF10344">
    <property type="entry name" value="Hobbit"/>
    <property type="match status" value="1"/>
</dbReference>
<dbReference type="Proteomes" id="UP001529510">
    <property type="component" value="Unassembled WGS sequence"/>
</dbReference>
<evidence type="ECO:0000313" key="1">
    <source>
        <dbReference type="EMBL" id="KAL0174273.1"/>
    </source>
</evidence>
<comment type="caution">
    <text evidence="1">The sequence shown here is derived from an EMBL/GenBank/DDBJ whole genome shotgun (WGS) entry which is preliminary data.</text>
</comment>
<feature type="non-terminal residue" evidence="1">
    <location>
        <position position="1"/>
    </location>
</feature>
<organism evidence="1 2">
    <name type="scientific">Cirrhinus mrigala</name>
    <name type="common">Mrigala</name>
    <dbReference type="NCBI Taxonomy" id="683832"/>
    <lineage>
        <taxon>Eukaryota</taxon>
        <taxon>Metazoa</taxon>
        <taxon>Chordata</taxon>
        <taxon>Craniata</taxon>
        <taxon>Vertebrata</taxon>
        <taxon>Euteleostomi</taxon>
        <taxon>Actinopterygii</taxon>
        <taxon>Neopterygii</taxon>
        <taxon>Teleostei</taxon>
        <taxon>Ostariophysi</taxon>
        <taxon>Cypriniformes</taxon>
        <taxon>Cyprinidae</taxon>
        <taxon>Labeoninae</taxon>
        <taxon>Labeonini</taxon>
        <taxon>Cirrhinus</taxon>
    </lineage>
</organism>
<name>A0ABD0PLW8_CIRMR</name>
<evidence type="ECO:0000313" key="2">
    <source>
        <dbReference type="Proteomes" id="UP001529510"/>
    </source>
</evidence>
<dbReference type="InterPro" id="IPR045167">
    <property type="entry name" value="Hobbit"/>
</dbReference>